<name>A0A9Q1GUE4_9CARY</name>
<keyword evidence="3" id="KW-1185">Reference proteome</keyword>
<dbReference type="OrthoDB" id="679318at2759"/>
<dbReference type="Proteomes" id="UP001153076">
    <property type="component" value="Unassembled WGS sequence"/>
</dbReference>
<evidence type="ECO:0000313" key="3">
    <source>
        <dbReference type="Proteomes" id="UP001153076"/>
    </source>
</evidence>
<feature type="region of interest" description="Disordered" evidence="1">
    <location>
        <begin position="195"/>
        <end position="226"/>
    </location>
</feature>
<feature type="region of interest" description="Disordered" evidence="1">
    <location>
        <begin position="267"/>
        <end position="304"/>
    </location>
</feature>
<comment type="caution">
    <text evidence="2">The sequence shown here is derived from an EMBL/GenBank/DDBJ whole genome shotgun (WGS) entry which is preliminary data.</text>
</comment>
<accession>A0A9Q1GUE4</accession>
<dbReference type="PANTHER" id="PTHR34835">
    <property type="entry name" value="OS07G0283600 PROTEIN-RELATED"/>
    <property type="match status" value="1"/>
</dbReference>
<feature type="compositionally biased region" description="Basic and acidic residues" evidence="1">
    <location>
        <begin position="1"/>
        <end position="21"/>
    </location>
</feature>
<proteinExistence type="predicted"/>
<dbReference type="AlphaFoldDB" id="A0A9Q1GUE4"/>
<sequence>MLGKGDDPARKSAAKGKENKKSSNQIAAKNAPSEDEGLGKDLQIVQEEQALNFEEGVNEKRTYQKAFIMRMTTHSFSSVVVQLNEAQVEAARSMGFASFLKVDLKQIPVKFSKWLVESFDPYAVCFRCLNGQNFPVTTFNVYVTLGVPSEEKENHRNHQSILKYVKDVSQIACLDWWQYVLDKLITSFRHYKESKATKGDKASNDTGAPSFRPKLPLHKPDSEDQIPGTTLVVDANIIVEKEEHCEDVVLDHPNNFMKKDDSVPSYSLGLGLSQPNSQSPIPQTTSVPNPNTIRVNEDDNDGAPLRFPLRTLLS</sequence>
<protein>
    <submittedName>
        <fullName evidence="2">Uncharacterized protein</fullName>
    </submittedName>
</protein>
<feature type="compositionally biased region" description="Polar residues" evidence="1">
    <location>
        <begin position="273"/>
        <end position="294"/>
    </location>
</feature>
<feature type="region of interest" description="Disordered" evidence="1">
    <location>
        <begin position="1"/>
        <end position="39"/>
    </location>
</feature>
<evidence type="ECO:0000313" key="2">
    <source>
        <dbReference type="EMBL" id="KAJ8425637.1"/>
    </source>
</evidence>
<reference evidence="2" key="1">
    <citation type="submission" date="2022-04" db="EMBL/GenBank/DDBJ databases">
        <title>Carnegiea gigantea Genome sequencing and assembly v2.</title>
        <authorList>
            <person name="Copetti D."/>
            <person name="Sanderson M.J."/>
            <person name="Burquez A."/>
            <person name="Wojciechowski M.F."/>
        </authorList>
    </citation>
    <scope>NUCLEOTIDE SEQUENCE</scope>
    <source>
        <strain evidence="2">SGP5-SGP5p</strain>
        <tissue evidence="2">Aerial part</tissue>
    </source>
</reference>
<dbReference type="PANTHER" id="PTHR34835:SF34">
    <property type="entry name" value="OS08G0555500 PROTEIN"/>
    <property type="match status" value="1"/>
</dbReference>
<gene>
    <name evidence="2" type="ORF">Cgig2_024292</name>
</gene>
<evidence type="ECO:0000256" key="1">
    <source>
        <dbReference type="SAM" id="MobiDB-lite"/>
    </source>
</evidence>
<dbReference type="EMBL" id="JAKOGI010001435">
    <property type="protein sequence ID" value="KAJ8425637.1"/>
    <property type="molecule type" value="Genomic_DNA"/>
</dbReference>
<organism evidence="2 3">
    <name type="scientific">Carnegiea gigantea</name>
    <dbReference type="NCBI Taxonomy" id="171969"/>
    <lineage>
        <taxon>Eukaryota</taxon>
        <taxon>Viridiplantae</taxon>
        <taxon>Streptophyta</taxon>
        <taxon>Embryophyta</taxon>
        <taxon>Tracheophyta</taxon>
        <taxon>Spermatophyta</taxon>
        <taxon>Magnoliopsida</taxon>
        <taxon>eudicotyledons</taxon>
        <taxon>Gunneridae</taxon>
        <taxon>Pentapetalae</taxon>
        <taxon>Caryophyllales</taxon>
        <taxon>Cactineae</taxon>
        <taxon>Cactaceae</taxon>
        <taxon>Cactoideae</taxon>
        <taxon>Echinocereeae</taxon>
        <taxon>Carnegiea</taxon>
    </lineage>
</organism>